<dbReference type="AlphaFoldDB" id="A0A521EL05"/>
<dbReference type="InterPro" id="IPR010982">
    <property type="entry name" value="Lambda_DNA-bd_dom_sf"/>
</dbReference>
<sequence length="133" mass="14272">MSRATRTDRGLRGGTAAEGTGRAGNSLTYPRIVEVVTGSGITQAELGEAVGASVRTVQNWAKGEATPKGAKVTRLLDLGYLIEQLKSAYTEEGIGIWLHSRNRNLDKQRPIDLIVAGHLDEVLEEAERISGAM</sequence>
<feature type="region of interest" description="Disordered" evidence="1">
    <location>
        <begin position="1"/>
        <end position="23"/>
    </location>
</feature>
<dbReference type="CDD" id="cd00093">
    <property type="entry name" value="HTH_XRE"/>
    <property type="match status" value="1"/>
</dbReference>
<evidence type="ECO:0000259" key="2">
    <source>
        <dbReference type="SMART" id="SM00530"/>
    </source>
</evidence>
<evidence type="ECO:0000313" key="3">
    <source>
        <dbReference type="EMBL" id="SMO84593.1"/>
    </source>
</evidence>
<evidence type="ECO:0000313" key="4">
    <source>
        <dbReference type="Proteomes" id="UP000317484"/>
    </source>
</evidence>
<dbReference type="EMBL" id="FXTJ01000005">
    <property type="protein sequence ID" value="SMO84593.1"/>
    <property type="molecule type" value="Genomic_DNA"/>
</dbReference>
<dbReference type="RefSeq" id="WP_142459210.1">
    <property type="nucleotide sequence ID" value="NZ_FXTJ01000005.1"/>
</dbReference>
<dbReference type="GO" id="GO:0003677">
    <property type="term" value="F:DNA binding"/>
    <property type="evidence" value="ECO:0007669"/>
    <property type="project" value="InterPro"/>
</dbReference>
<reference evidence="3 4" key="1">
    <citation type="submission" date="2017-05" db="EMBL/GenBank/DDBJ databases">
        <authorList>
            <person name="Varghese N."/>
            <person name="Submissions S."/>
        </authorList>
    </citation>
    <scope>NUCLEOTIDE SEQUENCE [LARGE SCALE GENOMIC DNA]</scope>
    <source>
        <strain evidence="3 4">DSM 46834</strain>
    </source>
</reference>
<feature type="compositionally biased region" description="Low complexity" evidence="1">
    <location>
        <begin position="14"/>
        <end position="23"/>
    </location>
</feature>
<evidence type="ECO:0000256" key="1">
    <source>
        <dbReference type="SAM" id="MobiDB-lite"/>
    </source>
</evidence>
<feature type="compositionally biased region" description="Basic and acidic residues" evidence="1">
    <location>
        <begin position="1"/>
        <end position="11"/>
    </location>
</feature>
<accession>A0A521EL05</accession>
<dbReference type="SMART" id="SM00530">
    <property type="entry name" value="HTH_XRE"/>
    <property type="match status" value="1"/>
</dbReference>
<gene>
    <name evidence="3" type="ORF">SAMN06273567_105232</name>
</gene>
<feature type="domain" description="HTH cro/C1-type" evidence="2">
    <location>
        <begin position="31"/>
        <end position="85"/>
    </location>
</feature>
<dbReference type="Proteomes" id="UP000317484">
    <property type="component" value="Unassembled WGS sequence"/>
</dbReference>
<dbReference type="SUPFAM" id="SSF47413">
    <property type="entry name" value="lambda repressor-like DNA-binding domains"/>
    <property type="match status" value="1"/>
</dbReference>
<keyword evidence="4" id="KW-1185">Reference proteome</keyword>
<organism evidence="3 4">
    <name type="scientific">Geodermatophilus aquaeductus</name>
    <dbReference type="NCBI Taxonomy" id="1564161"/>
    <lineage>
        <taxon>Bacteria</taxon>
        <taxon>Bacillati</taxon>
        <taxon>Actinomycetota</taxon>
        <taxon>Actinomycetes</taxon>
        <taxon>Geodermatophilales</taxon>
        <taxon>Geodermatophilaceae</taxon>
        <taxon>Geodermatophilus</taxon>
    </lineage>
</organism>
<proteinExistence type="predicted"/>
<protein>
    <recommendedName>
        <fullName evidence="2">HTH cro/C1-type domain-containing protein</fullName>
    </recommendedName>
</protein>
<dbReference type="InterPro" id="IPR001387">
    <property type="entry name" value="Cro/C1-type_HTH"/>
</dbReference>
<name>A0A521EL05_9ACTN</name>
<dbReference type="Gene3D" id="1.10.260.40">
    <property type="entry name" value="lambda repressor-like DNA-binding domains"/>
    <property type="match status" value="1"/>
</dbReference>